<keyword evidence="3" id="KW-1185">Reference proteome</keyword>
<comment type="caution">
    <text evidence="2">The sequence shown here is derived from an EMBL/GenBank/DDBJ whole genome shotgun (WGS) entry which is preliminary data.</text>
</comment>
<dbReference type="OrthoDB" id="6509285at2759"/>
<feature type="compositionally biased region" description="Polar residues" evidence="1">
    <location>
        <begin position="509"/>
        <end position="521"/>
    </location>
</feature>
<dbReference type="OMA" id="GCRERIM"/>
<evidence type="ECO:0000313" key="2">
    <source>
        <dbReference type="EMBL" id="KAH9362084.1"/>
    </source>
</evidence>
<evidence type="ECO:0000256" key="1">
    <source>
        <dbReference type="SAM" id="MobiDB-lite"/>
    </source>
</evidence>
<feature type="compositionally biased region" description="Polar residues" evidence="1">
    <location>
        <begin position="544"/>
        <end position="553"/>
    </location>
</feature>
<evidence type="ECO:0000313" key="3">
    <source>
        <dbReference type="Proteomes" id="UP000821853"/>
    </source>
</evidence>
<accession>A0A9J6FJJ5</accession>
<name>A0A9J6FJJ5_HAELO</name>
<feature type="region of interest" description="Disordered" evidence="1">
    <location>
        <begin position="506"/>
        <end position="660"/>
    </location>
</feature>
<dbReference type="AlphaFoldDB" id="A0A9J6FJJ5"/>
<feature type="compositionally biased region" description="Basic and acidic residues" evidence="1">
    <location>
        <begin position="530"/>
        <end position="543"/>
    </location>
</feature>
<reference evidence="2 3" key="1">
    <citation type="journal article" date="2020" name="Cell">
        <title>Large-Scale Comparative Analyses of Tick Genomes Elucidate Their Genetic Diversity and Vector Capacities.</title>
        <authorList>
            <consortium name="Tick Genome and Microbiome Consortium (TIGMIC)"/>
            <person name="Jia N."/>
            <person name="Wang J."/>
            <person name="Shi W."/>
            <person name="Du L."/>
            <person name="Sun Y."/>
            <person name="Zhan W."/>
            <person name="Jiang J.F."/>
            <person name="Wang Q."/>
            <person name="Zhang B."/>
            <person name="Ji P."/>
            <person name="Bell-Sakyi L."/>
            <person name="Cui X.M."/>
            <person name="Yuan T.T."/>
            <person name="Jiang B.G."/>
            <person name="Yang W.F."/>
            <person name="Lam T.T."/>
            <person name="Chang Q.C."/>
            <person name="Ding S.J."/>
            <person name="Wang X.J."/>
            <person name="Zhu J.G."/>
            <person name="Ruan X.D."/>
            <person name="Zhao L."/>
            <person name="Wei J.T."/>
            <person name="Ye R.Z."/>
            <person name="Que T.C."/>
            <person name="Du C.H."/>
            <person name="Zhou Y.H."/>
            <person name="Cheng J.X."/>
            <person name="Dai P.F."/>
            <person name="Guo W.B."/>
            <person name="Han X.H."/>
            <person name="Huang E.J."/>
            <person name="Li L.F."/>
            <person name="Wei W."/>
            <person name="Gao Y.C."/>
            <person name="Liu J.Z."/>
            <person name="Shao H.Z."/>
            <person name="Wang X."/>
            <person name="Wang C.C."/>
            <person name="Yang T.C."/>
            <person name="Huo Q.B."/>
            <person name="Li W."/>
            <person name="Chen H.Y."/>
            <person name="Chen S.E."/>
            <person name="Zhou L.G."/>
            <person name="Ni X.B."/>
            <person name="Tian J.H."/>
            <person name="Sheng Y."/>
            <person name="Liu T."/>
            <person name="Pan Y.S."/>
            <person name="Xia L.Y."/>
            <person name="Li J."/>
            <person name="Zhao F."/>
            <person name="Cao W.C."/>
        </authorList>
    </citation>
    <scope>NUCLEOTIDE SEQUENCE [LARGE SCALE GENOMIC DNA]</scope>
    <source>
        <strain evidence="2">HaeL-2018</strain>
    </source>
</reference>
<feature type="compositionally biased region" description="Polar residues" evidence="1">
    <location>
        <begin position="622"/>
        <end position="632"/>
    </location>
</feature>
<feature type="compositionally biased region" description="Basic and acidic residues" evidence="1">
    <location>
        <begin position="582"/>
        <end position="599"/>
    </location>
</feature>
<feature type="compositionally biased region" description="Basic and acidic residues" evidence="1">
    <location>
        <begin position="633"/>
        <end position="645"/>
    </location>
</feature>
<gene>
    <name evidence="2" type="ORF">HPB48_002062</name>
</gene>
<protein>
    <submittedName>
        <fullName evidence="2">Uncharacterized protein</fullName>
    </submittedName>
</protein>
<dbReference type="Proteomes" id="UP000821853">
    <property type="component" value="Chromosome 1"/>
</dbReference>
<organism evidence="2 3">
    <name type="scientific">Haemaphysalis longicornis</name>
    <name type="common">Bush tick</name>
    <dbReference type="NCBI Taxonomy" id="44386"/>
    <lineage>
        <taxon>Eukaryota</taxon>
        <taxon>Metazoa</taxon>
        <taxon>Ecdysozoa</taxon>
        <taxon>Arthropoda</taxon>
        <taxon>Chelicerata</taxon>
        <taxon>Arachnida</taxon>
        <taxon>Acari</taxon>
        <taxon>Parasitiformes</taxon>
        <taxon>Ixodida</taxon>
        <taxon>Ixodoidea</taxon>
        <taxon>Ixodidae</taxon>
        <taxon>Haemaphysalinae</taxon>
        <taxon>Haemaphysalis</taxon>
    </lineage>
</organism>
<proteinExistence type="predicted"/>
<dbReference type="EMBL" id="JABSTR010000001">
    <property type="protein sequence ID" value="KAH9362084.1"/>
    <property type="molecule type" value="Genomic_DNA"/>
</dbReference>
<sequence>MALEELMDLQSGLWQMLHIYQSPSGWTVRDLAAMCSRLADQELTTLYLVPEAEGRFRAFVREDPFYFRYDPERDRVFPSSYGAALEAWLVRYLALRVEESGGCLKVEGSAKKWPALPKAIAEHLLVIYNNCLPLFVKTHPDDFFIDEDNNRLWLTPALHQKSLAASVEEQSLNAFFIDLLHKIGATKDKPCNIHMLSMYVCFMTKEEKKLLRQRYHGNLNVFFLLNPVNFTTTKPSKGCVFLKNPDTCYGTAVFLRQQLQMQSKAGDEQPAKVALIELASSVKYSLSPVVQGVFSNEARAQQVKDIVLRNPTMFHFDEADAKVWLRKTYPAWKGDEWSTDTELLAVAYYIDLLRDIGATSRSSAISFTYISRTAGAAPVTCKDYLESVYPGLDIIDLFHLHPAIFDLSSVNKVSLKMTFLGAKLEAGAVPAKQRAMQFAGKLMKYIDRMDPGLLHLCMESAAPEVRDYCRATVKGRLKSVMNGARNVELKHTSSVAQGQKTLVFRRFNQKSSTSRGEQMKTSGKLVQARSELKGRSSEPKNADSKLTQPSTVLKETGHLTETDSELKGISIEPTQAGSGLKETSHDLTEANSERTKPSAELEEISNELAQPSAGLKEMNNKPMKTNSEPTQPRTEHKQSSDEVHAIRSTTSPVPVVKEEG</sequence>
<feature type="compositionally biased region" description="Basic and acidic residues" evidence="1">
    <location>
        <begin position="555"/>
        <end position="566"/>
    </location>
</feature>
<dbReference type="VEuPathDB" id="VectorBase:HLOH_054269"/>